<dbReference type="InterPro" id="IPR011009">
    <property type="entry name" value="Kinase-like_dom_sf"/>
</dbReference>
<dbReference type="PROSITE" id="PS50011">
    <property type="entry name" value="PROTEIN_KINASE_DOM"/>
    <property type="match status" value="1"/>
</dbReference>
<dbReference type="PANTHER" id="PTHR43289">
    <property type="entry name" value="MITOGEN-ACTIVATED PROTEIN KINASE KINASE KINASE 20-RELATED"/>
    <property type="match status" value="1"/>
</dbReference>
<feature type="region of interest" description="Disordered" evidence="7">
    <location>
        <begin position="289"/>
        <end position="319"/>
    </location>
</feature>
<evidence type="ECO:0000256" key="1">
    <source>
        <dbReference type="ARBA" id="ARBA00012513"/>
    </source>
</evidence>
<reference evidence="9" key="1">
    <citation type="submission" date="2022-10" db="EMBL/GenBank/DDBJ databases">
        <authorList>
            <person name="Mo P."/>
        </authorList>
    </citation>
    <scope>NUCLEOTIDE SEQUENCE</scope>
    <source>
        <strain evidence="9">HUAS 13-4</strain>
    </source>
</reference>
<dbReference type="EMBL" id="CP106793">
    <property type="protein sequence ID" value="UXY23563.1"/>
    <property type="molecule type" value="Genomic_DNA"/>
</dbReference>
<feature type="region of interest" description="Disordered" evidence="7">
    <location>
        <begin position="338"/>
        <end position="474"/>
    </location>
</feature>
<organism evidence="9 10">
    <name type="scientific">Streptomyces cynarae</name>
    <dbReference type="NCBI Taxonomy" id="2981134"/>
    <lineage>
        <taxon>Bacteria</taxon>
        <taxon>Bacillati</taxon>
        <taxon>Actinomycetota</taxon>
        <taxon>Actinomycetes</taxon>
        <taxon>Kitasatosporales</taxon>
        <taxon>Streptomycetaceae</taxon>
        <taxon>Streptomyces</taxon>
    </lineage>
</organism>
<sequence length="474" mass="49459">MKGPRSGLRSALHVSSEMVGGRYRLGAGIGRGGAADVHEAFDVRLGREVAVKLFRPDTDPRMEERFSEEAVLLARMQHPGLVTIYDAGRHGERAYLVMQLIKGETLRARLAAGPLPPERVAELGAALARALAHVHGAGIVHRDVKPSNILLSASGTPHLADFGIARLVNATRHTASDVLIGTAAYLAPEQVMGKEVGPSADVYALGLVLLECLKGELEYEGTPLESAVARLHRRPVVPTSVPHELACLLRAMTAQDAKARPDAEHCARVLSALFADTRVPARMRGAAVGEAKELPLEPTAAHPRTGTGHAGETKHTRRRTAGVVLTALSATLTATLVMAPGSSDTNAERPESGSPTSPSAGSPAKTATREAPSTAVPRPTASTIASDSRTSRSPVSNGSDDGNGTDDRTPSGTALRDTREPKQKARKTADSGTPTDSGTAADSGTPTDSGTAGAAGQVGKTKKSQVYKGHEDHD</sequence>
<keyword evidence="3" id="KW-0808">Transferase</keyword>
<feature type="domain" description="Protein kinase" evidence="8">
    <location>
        <begin position="23"/>
        <end position="274"/>
    </location>
</feature>
<dbReference type="SMART" id="SM00220">
    <property type="entry name" value="S_TKc"/>
    <property type="match status" value="1"/>
</dbReference>
<evidence type="ECO:0000256" key="3">
    <source>
        <dbReference type="ARBA" id="ARBA00022679"/>
    </source>
</evidence>
<proteinExistence type="predicted"/>
<evidence type="ECO:0000313" key="9">
    <source>
        <dbReference type="EMBL" id="UXY23563.1"/>
    </source>
</evidence>
<evidence type="ECO:0000256" key="5">
    <source>
        <dbReference type="ARBA" id="ARBA00022777"/>
    </source>
</evidence>
<evidence type="ECO:0000256" key="4">
    <source>
        <dbReference type="ARBA" id="ARBA00022741"/>
    </source>
</evidence>
<dbReference type="CDD" id="cd14014">
    <property type="entry name" value="STKc_PknB_like"/>
    <property type="match status" value="1"/>
</dbReference>
<dbReference type="EC" id="2.7.11.1" evidence="1"/>
<keyword evidence="10" id="KW-1185">Reference proteome</keyword>
<evidence type="ECO:0000313" key="10">
    <source>
        <dbReference type="Proteomes" id="UP001061298"/>
    </source>
</evidence>
<dbReference type="RefSeq" id="WP_263233745.1">
    <property type="nucleotide sequence ID" value="NZ_CP106793.1"/>
</dbReference>
<dbReference type="InterPro" id="IPR000719">
    <property type="entry name" value="Prot_kinase_dom"/>
</dbReference>
<protein>
    <recommendedName>
        <fullName evidence="1">non-specific serine/threonine protein kinase</fullName>
        <ecNumber evidence="1">2.7.11.1</ecNumber>
    </recommendedName>
</protein>
<accession>A0ABY6EI11</accession>
<keyword evidence="6" id="KW-0067">ATP-binding</keyword>
<dbReference type="GO" id="GO:0016301">
    <property type="term" value="F:kinase activity"/>
    <property type="evidence" value="ECO:0007669"/>
    <property type="project" value="UniProtKB-KW"/>
</dbReference>
<dbReference type="Gene3D" id="3.30.200.20">
    <property type="entry name" value="Phosphorylase Kinase, domain 1"/>
    <property type="match status" value="1"/>
</dbReference>
<dbReference type="PANTHER" id="PTHR43289:SF6">
    <property type="entry name" value="SERINE_THREONINE-PROTEIN KINASE NEKL-3"/>
    <property type="match status" value="1"/>
</dbReference>
<evidence type="ECO:0000259" key="8">
    <source>
        <dbReference type="PROSITE" id="PS50011"/>
    </source>
</evidence>
<evidence type="ECO:0000256" key="6">
    <source>
        <dbReference type="ARBA" id="ARBA00022840"/>
    </source>
</evidence>
<keyword evidence="4" id="KW-0547">Nucleotide-binding</keyword>
<name>A0ABY6EI11_9ACTN</name>
<dbReference type="PROSITE" id="PS00108">
    <property type="entry name" value="PROTEIN_KINASE_ST"/>
    <property type="match status" value="1"/>
</dbReference>
<dbReference type="Gene3D" id="1.10.510.10">
    <property type="entry name" value="Transferase(Phosphotransferase) domain 1"/>
    <property type="match status" value="1"/>
</dbReference>
<keyword evidence="5 9" id="KW-0418">Kinase</keyword>
<feature type="compositionally biased region" description="Basic and acidic residues" evidence="7">
    <location>
        <begin position="416"/>
        <end position="429"/>
    </location>
</feature>
<feature type="compositionally biased region" description="Low complexity" evidence="7">
    <location>
        <begin position="352"/>
        <end position="366"/>
    </location>
</feature>
<evidence type="ECO:0000256" key="2">
    <source>
        <dbReference type="ARBA" id="ARBA00022527"/>
    </source>
</evidence>
<dbReference type="Proteomes" id="UP001061298">
    <property type="component" value="Chromosome"/>
</dbReference>
<feature type="compositionally biased region" description="Polar residues" evidence="7">
    <location>
        <begin position="430"/>
        <end position="450"/>
    </location>
</feature>
<keyword evidence="2" id="KW-0723">Serine/threonine-protein kinase</keyword>
<dbReference type="Pfam" id="PF00069">
    <property type="entry name" value="Pkinase"/>
    <property type="match status" value="1"/>
</dbReference>
<dbReference type="SUPFAM" id="SSF56112">
    <property type="entry name" value="Protein kinase-like (PK-like)"/>
    <property type="match status" value="1"/>
</dbReference>
<evidence type="ECO:0000256" key="7">
    <source>
        <dbReference type="SAM" id="MobiDB-lite"/>
    </source>
</evidence>
<dbReference type="InterPro" id="IPR008271">
    <property type="entry name" value="Ser/Thr_kinase_AS"/>
</dbReference>
<gene>
    <name evidence="9" type="ORF">N8I84_36400</name>
</gene>
<feature type="compositionally biased region" description="Polar residues" evidence="7">
    <location>
        <begin position="380"/>
        <end position="395"/>
    </location>
</feature>